<feature type="transmembrane region" description="Helical" evidence="1">
    <location>
        <begin position="95"/>
        <end position="114"/>
    </location>
</feature>
<evidence type="ECO:0000256" key="1">
    <source>
        <dbReference type="SAM" id="Phobius"/>
    </source>
</evidence>
<feature type="transmembrane region" description="Helical" evidence="1">
    <location>
        <begin position="62"/>
        <end position="83"/>
    </location>
</feature>
<evidence type="ECO:0000313" key="3">
    <source>
        <dbReference type="Proteomes" id="UP001151478"/>
    </source>
</evidence>
<keyword evidence="1" id="KW-1133">Transmembrane helix</keyword>
<comment type="caution">
    <text evidence="2">The sequence shown here is derived from an EMBL/GenBank/DDBJ whole genome shotgun (WGS) entry which is preliminary data.</text>
</comment>
<dbReference type="EMBL" id="JAOSLC020000002">
    <property type="protein sequence ID" value="MDD7913074.1"/>
    <property type="molecule type" value="Genomic_DNA"/>
</dbReference>
<keyword evidence="3" id="KW-1185">Reference proteome</keyword>
<dbReference type="Proteomes" id="UP001151478">
    <property type="component" value="Unassembled WGS sequence"/>
</dbReference>
<proteinExistence type="predicted"/>
<protein>
    <submittedName>
        <fullName evidence="2">Uncharacterized protein</fullName>
    </submittedName>
</protein>
<keyword evidence="1" id="KW-0472">Membrane</keyword>
<accession>A0ABT5S4P1</accession>
<gene>
    <name evidence="2" type="ORF">N5A56_000880</name>
</gene>
<keyword evidence="1" id="KW-0812">Transmembrane</keyword>
<evidence type="ECO:0000313" key="2">
    <source>
        <dbReference type="EMBL" id="MDD7913074.1"/>
    </source>
</evidence>
<organism evidence="2 3">
    <name type="scientific">Polaribacter ponticola</name>
    <dbReference type="NCBI Taxonomy" id="2978475"/>
    <lineage>
        <taxon>Bacteria</taxon>
        <taxon>Pseudomonadati</taxon>
        <taxon>Bacteroidota</taxon>
        <taxon>Flavobacteriia</taxon>
        <taxon>Flavobacteriales</taxon>
        <taxon>Flavobacteriaceae</taxon>
    </lineage>
</organism>
<dbReference type="RefSeq" id="WP_265724207.1">
    <property type="nucleotide sequence ID" value="NZ_JAOSLC020000002.1"/>
</dbReference>
<sequence length="142" mass="15728">MNKTINTSSVNWLEDALKEYSLKNEFTLIDDKKFKIRERDLKSAVSLIKASKAKGGKSTKQITKALVSLGLSSAGIYVIILAIADPEPTTKLSLLLVGGIILAISGGYGTLRALRIKFRVRKKEKQMVFSMLNLLLIINYLL</sequence>
<name>A0ABT5S4P1_9FLAO</name>
<reference evidence="2" key="1">
    <citation type="submission" date="2023-02" db="EMBL/GenBank/DDBJ databases">
        <title>Polaribacter ponticola sp. nov., isolated from seawater.</title>
        <authorList>
            <person name="Baek J.H."/>
            <person name="Kim J.M."/>
            <person name="Choi D.G."/>
            <person name="Jeon C.O."/>
        </authorList>
    </citation>
    <scope>NUCLEOTIDE SEQUENCE</scope>
    <source>
        <strain evidence="2">MSW5</strain>
    </source>
</reference>